<dbReference type="OrthoDB" id="7883648at2759"/>
<evidence type="ECO:0000313" key="3">
    <source>
        <dbReference type="RefSeq" id="XP_030387196.1"/>
    </source>
</evidence>
<dbReference type="GeneID" id="115633845"/>
<feature type="compositionally biased region" description="Low complexity" evidence="1">
    <location>
        <begin position="596"/>
        <end position="639"/>
    </location>
</feature>
<dbReference type="RefSeq" id="XP_030387196.1">
    <property type="nucleotide sequence ID" value="XM_030531336.1"/>
</dbReference>
<reference evidence="3" key="1">
    <citation type="submission" date="2025-08" db="UniProtKB">
        <authorList>
            <consortium name="RefSeq"/>
        </authorList>
    </citation>
    <scope>IDENTIFICATION</scope>
    <source>
        <strain evidence="3">11010-0011.00</strain>
        <tissue evidence="3">Whole body</tissue>
    </source>
</reference>
<keyword evidence="2" id="KW-1185">Reference proteome</keyword>
<dbReference type="Proteomes" id="UP000504634">
    <property type="component" value="Unplaced"/>
</dbReference>
<sequence>MKTISFHSPEVTEPSNPSKLCYRNYHKGCLDEEHKRRADNFEMDLEDIAESLQKVMRVCGLKAWQVKQTRPAIKRSFTHYDEIRLRIDRVPRKRFCKEDFLHDMAHEADMTRMDSQMAYSIVKRAFRAYYYGTGTEGRRIKTMAKQVRHRQECLWLHAAKRTAEVFAAYTGLMHSEQQQYLERIECIYKGLYQAIQRRLIYEDDLICPCCGKPKKSSVPLSRNPSAAELQASPSVDSEPMEVLYVKQSLLLTGADSSLSVRLEHVAMVKGTLSTTNSKFQLKPLSNTPSKTSTRSLSKTLSKQPSHEREQRPKCTCPSMLGDREFTTEAPEITAECSQGPYTCRWLPFEEDFTEHFVPCPPMDQICPPCVDGDTPCDSECTCTCQYCHCRPAYDVGGEEEHYNEKWSASGVEDHDTDFCFLAPFRDSTIICDDVSEEAEEEFEMQSDEEEPFKCACVCEYKQRAYPHLFTYLASFKLEPQAGQGQVPTQLVTKENQEPQKPRCDISPETYRCWTRPTPTPSEDKSMESSPPHLTVLGERRRMSPEAPTTISVMVKNQHHQDTAIAQKTVTLSKTSKVKRNSMSKIKVPVTLPPHAAAPASTPKSLPAASSKPTPAPTPSAADKIAAAAKPAEVAPKQPASQPSRKAEPAPVAEPELTKEDILDIIGLK</sequence>
<organism evidence="2 3">
    <name type="scientific">Drosophila lebanonensis</name>
    <name type="common">Fruit fly</name>
    <name type="synonym">Scaptodrosophila lebanonensis</name>
    <dbReference type="NCBI Taxonomy" id="7225"/>
    <lineage>
        <taxon>Eukaryota</taxon>
        <taxon>Metazoa</taxon>
        <taxon>Ecdysozoa</taxon>
        <taxon>Arthropoda</taxon>
        <taxon>Hexapoda</taxon>
        <taxon>Insecta</taxon>
        <taxon>Pterygota</taxon>
        <taxon>Neoptera</taxon>
        <taxon>Endopterygota</taxon>
        <taxon>Diptera</taxon>
        <taxon>Brachycera</taxon>
        <taxon>Muscomorpha</taxon>
        <taxon>Ephydroidea</taxon>
        <taxon>Drosophilidae</taxon>
        <taxon>Scaptodrosophila</taxon>
    </lineage>
</organism>
<feature type="compositionally biased region" description="Basic and acidic residues" evidence="1">
    <location>
        <begin position="494"/>
        <end position="505"/>
    </location>
</feature>
<protein>
    <submittedName>
        <fullName evidence="3">Uncharacterized protein LOC115633845</fullName>
    </submittedName>
</protein>
<gene>
    <name evidence="3" type="primary">LOC115633845</name>
</gene>
<feature type="compositionally biased region" description="Low complexity" evidence="1">
    <location>
        <begin position="289"/>
        <end position="302"/>
    </location>
</feature>
<feature type="region of interest" description="Disordered" evidence="1">
    <location>
        <begin position="279"/>
        <end position="313"/>
    </location>
</feature>
<feature type="region of interest" description="Disordered" evidence="1">
    <location>
        <begin position="561"/>
        <end position="668"/>
    </location>
</feature>
<dbReference type="AlphaFoldDB" id="A0A6J2UFG1"/>
<feature type="region of interest" description="Disordered" evidence="1">
    <location>
        <begin position="493"/>
        <end position="531"/>
    </location>
</feature>
<feature type="compositionally biased region" description="Polar residues" evidence="1">
    <location>
        <begin position="279"/>
        <end position="288"/>
    </location>
</feature>
<evidence type="ECO:0000256" key="1">
    <source>
        <dbReference type="SAM" id="MobiDB-lite"/>
    </source>
</evidence>
<evidence type="ECO:0000313" key="2">
    <source>
        <dbReference type="Proteomes" id="UP000504634"/>
    </source>
</evidence>
<proteinExistence type="predicted"/>
<name>A0A6J2UFG1_DROLE</name>
<accession>A0A6J2UFG1</accession>